<dbReference type="RefSeq" id="WP_029493534.1">
    <property type="nucleotide sequence ID" value="NZ_ATKF01000092.1"/>
</dbReference>
<dbReference type="EMBL" id="CP013331">
    <property type="protein sequence ID" value="ALQ39504.1"/>
    <property type="molecule type" value="Genomic_DNA"/>
</dbReference>
<organism evidence="2">
    <name type="scientific">Fusobacterium hwasookii ChDC F174</name>
    <dbReference type="NCBI Taxonomy" id="1307442"/>
    <lineage>
        <taxon>Bacteria</taxon>
        <taxon>Fusobacteriati</taxon>
        <taxon>Fusobacteriota</taxon>
        <taxon>Fusobacteriia</taxon>
        <taxon>Fusobacteriales</taxon>
        <taxon>Fusobacteriaceae</taxon>
        <taxon>Fusobacterium</taxon>
    </lineage>
</organism>
<protein>
    <recommendedName>
        <fullName evidence="4">Type IV secretion protein Rhs</fullName>
    </recommendedName>
</protein>
<evidence type="ECO:0000313" key="3">
    <source>
        <dbReference type="Proteomes" id="UP000063275"/>
    </source>
</evidence>
<dbReference type="Proteomes" id="UP000063275">
    <property type="component" value="Chromosome"/>
</dbReference>
<feature type="signal peptide" evidence="1">
    <location>
        <begin position="1"/>
        <end position="20"/>
    </location>
</feature>
<dbReference type="KEGG" id="fhw:RN87_02755"/>
<evidence type="ECO:0008006" key="4">
    <source>
        <dbReference type="Google" id="ProtNLM"/>
    </source>
</evidence>
<accession>A0A0S2ZKL0</accession>
<gene>
    <name evidence="2" type="ORF">RN87_02755</name>
</gene>
<proteinExistence type="predicted"/>
<reference evidence="2 3" key="1">
    <citation type="submission" date="2015-11" db="EMBL/GenBank/DDBJ databases">
        <authorList>
            <person name="Zhang Y."/>
            <person name="Guo Z."/>
        </authorList>
    </citation>
    <scope>NUCLEOTIDE SEQUENCE [LARGE SCALE GENOMIC DNA]</scope>
    <source>
        <strain evidence="2 3">ChDC F174</strain>
    </source>
</reference>
<dbReference type="OrthoDB" id="89845at2"/>
<evidence type="ECO:0000256" key="1">
    <source>
        <dbReference type="SAM" id="SignalP"/>
    </source>
</evidence>
<name>A0A0S2ZKL0_9FUSO</name>
<dbReference type="AlphaFoldDB" id="A0A0S2ZKL0"/>
<keyword evidence="1" id="KW-0732">Signal</keyword>
<sequence length="303" mass="35684">MKKYFKLFILMLLVFSYSYSGVMPETDWAKRKLKGKVKSMVKTEYGYENSGKLKFTSLVKTEFNENGYVARESFTRDGVEYKIVQYQFDKNGFIAKRIEEVPQKSLNNYKYSYKYSKEGNLIEKAELVERAKGYYPMYDIITYNKFGKEINELKYVEGELESDVSTFYNERGDAIEVKNNLNPDYPYILIYYDYHKDGGYEKTVDGHGRRSFVVIDKNGFQKELAYILFFGSKNPVVQLDTYVKNVDEKRDKYGNITEFTSVSYDVLENNKADAEDIYKQLREQKIKKIGVSGKVEITYEYYN</sequence>
<feature type="chain" id="PRO_5006608666" description="Type IV secretion protein Rhs" evidence="1">
    <location>
        <begin position="21"/>
        <end position="303"/>
    </location>
</feature>
<evidence type="ECO:0000313" key="2">
    <source>
        <dbReference type="EMBL" id="ALQ39504.1"/>
    </source>
</evidence>